<sequence>MSSSSMAFYMSSISSSGDNFTLDQYVHKYPLSIVHGVTLHFSSSSILEPLAGKVGFYLRHLVSRLRLPPSSFFLEVFSVISFWFTVFQEQTWDGKENFVRVFSVLQEEFDMAFQLIAHVDDIFAIANGKKLKLYDGLLSLRDRYLFSEVNLCISEGMKSADKEVLFDTGKHHVELSAQFRVASGRINFLENQCSLLEADYEAFLRENDVLHAQLTGKSS</sequence>
<organism evidence="1 2">
    <name type="scientific">Lactuca virosa</name>
    <dbReference type="NCBI Taxonomy" id="75947"/>
    <lineage>
        <taxon>Eukaryota</taxon>
        <taxon>Viridiplantae</taxon>
        <taxon>Streptophyta</taxon>
        <taxon>Embryophyta</taxon>
        <taxon>Tracheophyta</taxon>
        <taxon>Spermatophyta</taxon>
        <taxon>Magnoliopsida</taxon>
        <taxon>eudicotyledons</taxon>
        <taxon>Gunneridae</taxon>
        <taxon>Pentapetalae</taxon>
        <taxon>asterids</taxon>
        <taxon>campanulids</taxon>
        <taxon>Asterales</taxon>
        <taxon>Asteraceae</taxon>
        <taxon>Cichorioideae</taxon>
        <taxon>Cichorieae</taxon>
        <taxon>Lactucinae</taxon>
        <taxon>Lactuca</taxon>
    </lineage>
</organism>
<evidence type="ECO:0000313" key="1">
    <source>
        <dbReference type="EMBL" id="CAH1436405.1"/>
    </source>
</evidence>
<proteinExistence type="predicted"/>
<comment type="caution">
    <text evidence="1">The sequence shown here is derived from an EMBL/GenBank/DDBJ whole genome shotgun (WGS) entry which is preliminary data.</text>
</comment>
<name>A0AAU9NEZ2_9ASTR</name>
<dbReference type="EMBL" id="CAKMRJ010004445">
    <property type="protein sequence ID" value="CAH1436405.1"/>
    <property type="molecule type" value="Genomic_DNA"/>
</dbReference>
<accession>A0AAU9NEZ2</accession>
<gene>
    <name evidence="1" type="ORF">LVIROSA_LOCUS22778</name>
</gene>
<dbReference type="AlphaFoldDB" id="A0AAU9NEZ2"/>
<dbReference type="Proteomes" id="UP001157418">
    <property type="component" value="Unassembled WGS sequence"/>
</dbReference>
<protein>
    <submittedName>
        <fullName evidence="1">Uncharacterized protein</fullName>
    </submittedName>
</protein>
<reference evidence="1 2" key="1">
    <citation type="submission" date="2022-01" db="EMBL/GenBank/DDBJ databases">
        <authorList>
            <person name="Xiong W."/>
            <person name="Schranz E."/>
        </authorList>
    </citation>
    <scope>NUCLEOTIDE SEQUENCE [LARGE SCALE GENOMIC DNA]</scope>
</reference>
<keyword evidence="2" id="KW-1185">Reference proteome</keyword>
<evidence type="ECO:0000313" key="2">
    <source>
        <dbReference type="Proteomes" id="UP001157418"/>
    </source>
</evidence>